<accession>A0A437MGW4</accession>
<dbReference type="EMBL" id="SACL01000003">
    <property type="protein sequence ID" value="RVT96898.1"/>
    <property type="molecule type" value="Genomic_DNA"/>
</dbReference>
<evidence type="ECO:0000313" key="2">
    <source>
        <dbReference type="Proteomes" id="UP000282957"/>
    </source>
</evidence>
<dbReference type="InterPro" id="IPR021312">
    <property type="entry name" value="DUF2889"/>
</dbReference>
<gene>
    <name evidence="1" type="ORF">EOD42_10880</name>
</gene>
<reference evidence="1 2" key="1">
    <citation type="submission" date="2019-01" db="EMBL/GenBank/DDBJ databases">
        <authorList>
            <person name="Chen W.-M."/>
        </authorList>
    </citation>
    <scope>NUCLEOTIDE SEQUENCE [LARGE SCALE GENOMIC DNA]</scope>
    <source>
        <strain evidence="1 2">CCP-6</strain>
    </source>
</reference>
<name>A0A437MGW4_9PROT</name>
<dbReference type="Proteomes" id="UP000282957">
    <property type="component" value="Unassembled WGS sequence"/>
</dbReference>
<dbReference type="RefSeq" id="WP_127787545.1">
    <property type="nucleotide sequence ID" value="NZ_SACL01000003.1"/>
</dbReference>
<organism evidence="1 2">
    <name type="scientific">Rhodovarius crocodyli</name>
    <dbReference type="NCBI Taxonomy" id="1979269"/>
    <lineage>
        <taxon>Bacteria</taxon>
        <taxon>Pseudomonadati</taxon>
        <taxon>Pseudomonadota</taxon>
        <taxon>Alphaproteobacteria</taxon>
        <taxon>Acetobacterales</taxon>
        <taxon>Roseomonadaceae</taxon>
        <taxon>Rhodovarius</taxon>
    </lineage>
</organism>
<keyword evidence="2" id="KW-1185">Reference proteome</keyword>
<dbReference type="OrthoDB" id="6862397at2"/>
<proteinExistence type="predicted"/>
<comment type="caution">
    <text evidence="1">The sequence shown here is derived from an EMBL/GenBank/DDBJ whole genome shotgun (WGS) entry which is preliminary data.</text>
</comment>
<dbReference type="Pfam" id="PF11136">
    <property type="entry name" value="DUF2889"/>
    <property type="match status" value="1"/>
</dbReference>
<protein>
    <submittedName>
        <fullName evidence="1">DUF2889 domain-containing protein</fullName>
    </submittedName>
</protein>
<evidence type="ECO:0000313" key="1">
    <source>
        <dbReference type="EMBL" id="RVT96898.1"/>
    </source>
</evidence>
<dbReference type="AlphaFoldDB" id="A0A437MGW4"/>
<sequence>MPLSTSADRELLHLRDIDLRGYQRADGLVDIEAHLVDTKTYTFPNVDRGEVKPGEPLHGMWLRLTINLDLEIVEAEAASDFTPYVQCPQAAPNFSRLAGLKIGPGFNKAVNERVGGVVGCTHLREVLAQMATVAYQTTYSLRDKRARAQRAAAIEANGGKELPREPAKRPSLIGTCLAYDPAGEVVRKRWPEWAEPAKVEG</sequence>